<dbReference type="EMBL" id="JBAHYK010000042">
    <property type="protein sequence ID" value="KAL0579985.1"/>
    <property type="molecule type" value="Genomic_DNA"/>
</dbReference>
<evidence type="ECO:0000313" key="4">
    <source>
        <dbReference type="Proteomes" id="UP001465976"/>
    </source>
</evidence>
<evidence type="ECO:0000313" key="3">
    <source>
        <dbReference type="EMBL" id="KAL0579985.1"/>
    </source>
</evidence>
<protein>
    <recommendedName>
        <fullName evidence="2">HIT-type domain-containing protein</fullName>
    </recommendedName>
</protein>
<feature type="domain" description="HIT-type" evidence="2">
    <location>
        <begin position="10"/>
        <end position="44"/>
    </location>
</feature>
<keyword evidence="1" id="KW-0862">Zinc</keyword>
<keyword evidence="1" id="KW-0863">Zinc-finger</keyword>
<sequence>MPPSRSKIPCQVCKEKEMKYTCSACAVVYCSVPCYKQHKGTFQCGQQGFYCLNVTQESSCKPGEPIPDSQAPSTEIQVDVTPIQPNPLEEVGDELSEEHEPLKPLSSLRWPYVPEEPAYPDPLTRDDPKPLQLRHYESIATSEAIRNILKDNPNLPALLKSIDNLKGPEREDALQRALGVQAPSIGGDATKIEITEDVLALRAFAEAIEAAVRGERSGALGLDWGD</sequence>
<dbReference type="PROSITE" id="PS51083">
    <property type="entry name" value="ZF_HIT"/>
    <property type="match status" value="1"/>
</dbReference>
<evidence type="ECO:0000259" key="2">
    <source>
        <dbReference type="PROSITE" id="PS51083"/>
    </source>
</evidence>
<reference evidence="3 4" key="1">
    <citation type="submission" date="2024-02" db="EMBL/GenBank/DDBJ databases">
        <title>A draft genome for the cacao thread blight pathogen Marasmius crinis-equi.</title>
        <authorList>
            <person name="Cohen S.P."/>
            <person name="Baruah I.K."/>
            <person name="Amoako-Attah I."/>
            <person name="Bukari Y."/>
            <person name="Meinhardt L.W."/>
            <person name="Bailey B.A."/>
        </authorList>
    </citation>
    <scope>NUCLEOTIDE SEQUENCE [LARGE SCALE GENOMIC DNA]</scope>
    <source>
        <strain evidence="3 4">GH-76</strain>
    </source>
</reference>
<evidence type="ECO:0000256" key="1">
    <source>
        <dbReference type="PROSITE-ProRule" id="PRU00453"/>
    </source>
</evidence>
<keyword evidence="1" id="KW-0479">Metal-binding</keyword>
<name>A0ABR3FX64_9AGAR</name>
<proteinExistence type="predicted"/>
<comment type="caution">
    <text evidence="3">The sequence shown here is derived from an EMBL/GenBank/DDBJ whole genome shotgun (WGS) entry which is preliminary data.</text>
</comment>
<accession>A0ABR3FX64</accession>
<gene>
    <name evidence="3" type="ORF">V5O48_001988</name>
</gene>
<keyword evidence="4" id="KW-1185">Reference proteome</keyword>
<organism evidence="3 4">
    <name type="scientific">Marasmius crinis-equi</name>
    <dbReference type="NCBI Taxonomy" id="585013"/>
    <lineage>
        <taxon>Eukaryota</taxon>
        <taxon>Fungi</taxon>
        <taxon>Dikarya</taxon>
        <taxon>Basidiomycota</taxon>
        <taxon>Agaricomycotina</taxon>
        <taxon>Agaricomycetes</taxon>
        <taxon>Agaricomycetidae</taxon>
        <taxon>Agaricales</taxon>
        <taxon>Marasmiineae</taxon>
        <taxon>Marasmiaceae</taxon>
        <taxon>Marasmius</taxon>
    </lineage>
</organism>
<dbReference type="Proteomes" id="UP001465976">
    <property type="component" value="Unassembled WGS sequence"/>
</dbReference>
<dbReference type="SUPFAM" id="SSF144232">
    <property type="entry name" value="HIT/MYND zinc finger-like"/>
    <property type="match status" value="1"/>
</dbReference>
<dbReference type="CDD" id="cd23024">
    <property type="entry name" value="zf-HIT_ZNHIT2-3"/>
    <property type="match status" value="1"/>
</dbReference>
<dbReference type="Gene3D" id="3.30.60.190">
    <property type="match status" value="1"/>
</dbReference>
<dbReference type="Pfam" id="PF04438">
    <property type="entry name" value="zf-HIT"/>
    <property type="match status" value="1"/>
</dbReference>
<dbReference type="InterPro" id="IPR007529">
    <property type="entry name" value="Znf_HIT"/>
</dbReference>